<evidence type="ECO:0008006" key="3">
    <source>
        <dbReference type="Google" id="ProtNLM"/>
    </source>
</evidence>
<evidence type="ECO:0000313" key="2">
    <source>
        <dbReference type="Proteomes" id="UP000195913"/>
    </source>
</evidence>
<dbReference type="AlphaFoldDB" id="A0A1R4GN88"/>
<sequence length="61" mass="6766">MSDGSETTGGNFWFNVNTKQVEAGPQSDWSQLLGPYDTREEAQGALSQVARNNEAWDDDED</sequence>
<dbReference type="EMBL" id="FUHW01000038">
    <property type="protein sequence ID" value="SJM69627.1"/>
    <property type="molecule type" value="Genomic_DNA"/>
</dbReference>
<evidence type="ECO:0000313" key="1">
    <source>
        <dbReference type="EMBL" id="SJM69627.1"/>
    </source>
</evidence>
<protein>
    <recommendedName>
        <fullName evidence="3">SPOR domain-containing protein</fullName>
    </recommendedName>
</protein>
<dbReference type="Proteomes" id="UP000195913">
    <property type="component" value="Unassembled WGS sequence"/>
</dbReference>
<dbReference type="RefSeq" id="WP_086999819.1">
    <property type="nucleotide sequence ID" value="NZ_FUHW01000038.1"/>
</dbReference>
<proteinExistence type="predicted"/>
<reference evidence="1 2" key="1">
    <citation type="submission" date="2017-02" db="EMBL/GenBank/DDBJ databases">
        <authorList>
            <person name="Peterson S.W."/>
        </authorList>
    </citation>
    <scope>NUCLEOTIDE SEQUENCE [LARGE SCALE GENOMIC DNA]</scope>
    <source>
        <strain evidence="1 2">B Ar 00.02</strain>
    </source>
</reference>
<keyword evidence="2" id="KW-1185">Reference proteome</keyword>
<name>A0A1R4GN88_9MICC</name>
<accession>A0A1R4GN88</accession>
<organism evidence="1 2">
    <name type="scientific">Arthrobacter rhombi</name>
    <dbReference type="NCBI Taxonomy" id="71253"/>
    <lineage>
        <taxon>Bacteria</taxon>
        <taxon>Bacillati</taxon>
        <taxon>Actinomycetota</taxon>
        <taxon>Actinomycetes</taxon>
        <taxon>Micrococcales</taxon>
        <taxon>Micrococcaceae</taxon>
        <taxon>Arthrobacter</taxon>
    </lineage>
</organism>
<gene>
    <name evidence="1" type="ORF">FM101_11910</name>
</gene>